<sequence length="504" mass="55504">MSRLPYASERLPDPRSVVVDHFPYVLENIGRQRSTSNAGSVVPPPPPFGSLPLPPPRWTLGGESARPRHASSKQHDRPSVVRSQSATLQKTASRQSAANTLPPPLRRRPIGVDVARDAASEAWSGPAPTARSTPLWPDVQGASRRVANTPAAPEQRWRSKRDGGIGVRADYTKGHCAAAILSCAMRRSTRPGFLIGRIMVEEQQSLASVSAKDEHILILDRFDRGRHAQVSSTRGASEHDNARESRLVPTALLDEDHIVPRIFDDEERTHKSICRLTVAMFLIVVPDHEMRHVSVSFFASAPGVRVDGMPIAGFKLRRMQPASSHSAYQRSRHGWTQEDDVDTCTSSSDGLLQAVLWSTAYGGWTAIEEDGSLGVNTERSVASNAHRHLQPDRVAMHIACAVGDIDFSSTRPSELEELGMEYVELDHTPGATWLVEQLCKQGNRERQAMHMAAMHTDQRNPDDYTSTSKNDATSRHARSQDRQASNARGNKAKHAAHAGTRHPR</sequence>
<evidence type="ECO:0000313" key="2">
    <source>
        <dbReference type="EMBL" id="RKP10017.1"/>
    </source>
</evidence>
<feature type="compositionally biased region" description="Basic residues" evidence="1">
    <location>
        <begin position="490"/>
        <end position="504"/>
    </location>
</feature>
<reference evidence="3" key="1">
    <citation type="journal article" date="2018" name="Nat. Microbiol.">
        <title>Leveraging single-cell genomics to expand the fungal tree of life.</title>
        <authorList>
            <person name="Ahrendt S.R."/>
            <person name="Quandt C.A."/>
            <person name="Ciobanu D."/>
            <person name="Clum A."/>
            <person name="Salamov A."/>
            <person name="Andreopoulos B."/>
            <person name="Cheng J.F."/>
            <person name="Woyke T."/>
            <person name="Pelin A."/>
            <person name="Henrissat B."/>
            <person name="Reynolds N.K."/>
            <person name="Benny G.L."/>
            <person name="Smith M.E."/>
            <person name="James T.Y."/>
            <person name="Grigoriev I.V."/>
        </authorList>
    </citation>
    <scope>NUCLEOTIDE SEQUENCE [LARGE SCALE GENOMIC DNA]</scope>
    <source>
        <strain evidence="3">RSA 1356</strain>
    </source>
</reference>
<protein>
    <submittedName>
        <fullName evidence="2">Uncharacterized protein</fullName>
    </submittedName>
</protein>
<feature type="compositionally biased region" description="Polar residues" evidence="1">
    <location>
        <begin position="81"/>
        <end position="99"/>
    </location>
</feature>
<feature type="compositionally biased region" description="Pro residues" evidence="1">
    <location>
        <begin position="42"/>
        <end position="57"/>
    </location>
</feature>
<feature type="region of interest" description="Disordered" evidence="1">
    <location>
        <begin position="33"/>
        <end position="137"/>
    </location>
</feature>
<accession>A0A4P9XUT6</accession>
<evidence type="ECO:0000313" key="3">
    <source>
        <dbReference type="Proteomes" id="UP000271241"/>
    </source>
</evidence>
<gene>
    <name evidence="2" type="ORF">THASP1DRAFT_22216</name>
</gene>
<dbReference type="EMBL" id="KZ992475">
    <property type="protein sequence ID" value="RKP10017.1"/>
    <property type="molecule type" value="Genomic_DNA"/>
</dbReference>
<evidence type="ECO:0000256" key="1">
    <source>
        <dbReference type="SAM" id="MobiDB-lite"/>
    </source>
</evidence>
<feature type="region of interest" description="Disordered" evidence="1">
    <location>
        <begin position="454"/>
        <end position="504"/>
    </location>
</feature>
<name>A0A4P9XUT6_9FUNG</name>
<feature type="compositionally biased region" description="Basic and acidic residues" evidence="1">
    <location>
        <begin position="472"/>
        <end position="481"/>
    </location>
</feature>
<proteinExistence type="predicted"/>
<keyword evidence="3" id="KW-1185">Reference proteome</keyword>
<dbReference type="Proteomes" id="UP000271241">
    <property type="component" value="Unassembled WGS sequence"/>
</dbReference>
<dbReference type="AlphaFoldDB" id="A0A4P9XUT6"/>
<organism evidence="2 3">
    <name type="scientific">Thamnocephalis sphaerospora</name>
    <dbReference type="NCBI Taxonomy" id="78915"/>
    <lineage>
        <taxon>Eukaryota</taxon>
        <taxon>Fungi</taxon>
        <taxon>Fungi incertae sedis</taxon>
        <taxon>Zoopagomycota</taxon>
        <taxon>Zoopagomycotina</taxon>
        <taxon>Zoopagomycetes</taxon>
        <taxon>Zoopagales</taxon>
        <taxon>Sigmoideomycetaceae</taxon>
        <taxon>Thamnocephalis</taxon>
    </lineage>
</organism>